<keyword evidence="2" id="KW-1185">Reference proteome</keyword>
<evidence type="ECO:0000313" key="2">
    <source>
        <dbReference type="Proteomes" id="UP001153334"/>
    </source>
</evidence>
<proteinExistence type="predicted"/>
<dbReference type="EMBL" id="JAPESX010000452">
    <property type="protein sequence ID" value="KAJ8121232.1"/>
    <property type="molecule type" value="Genomic_DNA"/>
</dbReference>
<comment type="caution">
    <text evidence="1">The sequence shown here is derived from an EMBL/GenBank/DDBJ whole genome shotgun (WGS) entry which is preliminary data.</text>
</comment>
<reference evidence="1" key="1">
    <citation type="submission" date="2022-11" db="EMBL/GenBank/DDBJ databases">
        <title>Genome Sequence of Nemania bipapillata.</title>
        <authorList>
            <person name="Buettner E."/>
        </authorList>
    </citation>
    <scope>NUCLEOTIDE SEQUENCE</scope>
    <source>
        <strain evidence="1">CP14</strain>
    </source>
</reference>
<organism evidence="1 2">
    <name type="scientific">Nemania bipapillata</name>
    <dbReference type="NCBI Taxonomy" id="110536"/>
    <lineage>
        <taxon>Eukaryota</taxon>
        <taxon>Fungi</taxon>
        <taxon>Dikarya</taxon>
        <taxon>Ascomycota</taxon>
        <taxon>Pezizomycotina</taxon>
        <taxon>Sordariomycetes</taxon>
        <taxon>Xylariomycetidae</taxon>
        <taxon>Xylariales</taxon>
        <taxon>Xylariaceae</taxon>
        <taxon>Nemania</taxon>
    </lineage>
</organism>
<evidence type="ECO:0000313" key="1">
    <source>
        <dbReference type="EMBL" id="KAJ8121232.1"/>
    </source>
</evidence>
<accession>A0ACC2J1D3</accession>
<dbReference type="Proteomes" id="UP001153334">
    <property type="component" value="Unassembled WGS sequence"/>
</dbReference>
<sequence length="1041" mass="118385">MDVNVVRSRVVATLSPDANLRRAAELELKQAEGHAGFTDVLLEILSAESDDSVRLSTVIYLKNRTNRGWSRSDHYPDDPLIAEDEKQRFRDRILPILAASRGPVRQQLLQLIQRILHFDFPGKWPSFMDVTLQLLHANDPPSVLAGLQCLLVTCRAYRFKGNQDTGRGEFDKIIEASFPRLQQVCNELVNQESDEAGEMLHIALKAYKHATWLELSSYLRQHEINIGWCTIFLQTISKAIPASAMPEDVEERERHHWWKAKKWAYFNLNRLWIRHGNAHGLTTKTDESTKFANDFETTIAPEIMKHYLTEIEKWVSKTTWLSKPCLSYTLVFLDECCRPKSTWGLMKPHLNNLVTHLVFPVLCLSEEDVEKFEDEPEEYLHRKLNFYEEVSAPDVAATNFLVTLTKVRRKQTFELLQFINSIVSEYEQAPVDGKNHIAKEGALRMIGTLAPVLLGKKSPIADQLEYFLVRYVFPDFKSPRGFLRARACDTIEKFEQLNFKDQNNLLVIYRHILDCMADSDLPVRVTAALALQPLIRHDAIRISMQQSIPTIMQQLLKLANECDIDALANVMEDFVEVFATELTPFAVALSEQLRDTYLRIVRELLDKNESRNDDDGEYGDYLDDKSITALGVLQTIGTLILTLESTPDVLLHIEAVLMPVIQITLANKLYDLYNEVFEIIDSCTFAAKAISPTMWTAFELIHTTFKSGAELYLEDMLPALDNFVQYDMFQDQKVGGVDRICACKLAEAMMLSLRGSLDQSVTGFITMAMTVLNGHEVKVKSYKIHLMEMVINAIYYNPVLTLAVLEAKGWTNKFFSLWFGNMEHFSRVHDKKLCIVAIVSLLSIDPDQIPASVSTGWPRLLQGITSLFKTLPHAMKNREEALKDDFTFDPSSYDVEDEEEWGEEDANWAAEGPDEEQNDAPDESTAYLNFLNEEAQKFTQLENQYHDDSDEELGEDSVLLESPLDKIEPYQLLRSALMKMQQETPQFYSGLTSHLSPEEQSVIQGAFNQAETNAQAALQMAATAAQNSQISQSIIPNGGVS</sequence>
<gene>
    <name evidence="1" type="ORF">ONZ43_g2265</name>
</gene>
<protein>
    <submittedName>
        <fullName evidence="1">Uncharacterized protein</fullName>
    </submittedName>
</protein>
<name>A0ACC2J1D3_9PEZI</name>